<proteinExistence type="predicted"/>
<gene>
    <name evidence="2" type="ORF">SMALB_0323</name>
</gene>
<dbReference type="EMBL" id="JAALLH010000001">
    <property type="protein sequence ID" value="NIY62413.1"/>
    <property type="molecule type" value="Genomic_DNA"/>
</dbReference>
<sequence length="78" mass="8319">MFPVVLVCLAYVSMALPDGVLGILWPSMSADFHQPLGALGLLLPFGVAAAVLSSTMTGRILARIHIGQLLSFLRNGRR</sequence>
<evidence type="ECO:0000313" key="2">
    <source>
        <dbReference type="EMBL" id="NIY62413.1"/>
    </source>
</evidence>
<comment type="caution">
    <text evidence="2">The sequence shown here is derived from an EMBL/GenBank/DDBJ whole genome shotgun (WGS) entry which is preliminary data.</text>
</comment>
<dbReference type="RefSeq" id="WP_167499538.1">
    <property type="nucleotide sequence ID" value="NZ_JAALLH010000001.1"/>
</dbReference>
<organism evidence="2 3">
    <name type="scientific">Streptomyces malaysiensis</name>
    <dbReference type="NCBI Taxonomy" id="92644"/>
    <lineage>
        <taxon>Bacteria</taxon>
        <taxon>Bacillati</taxon>
        <taxon>Actinomycetota</taxon>
        <taxon>Actinomycetes</taxon>
        <taxon>Kitasatosporales</taxon>
        <taxon>Streptomycetaceae</taxon>
        <taxon>Streptomyces</taxon>
        <taxon>Streptomyces violaceusniger group</taxon>
    </lineage>
</organism>
<keyword evidence="1" id="KW-0472">Membrane</keyword>
<dbReference type="Proteomes" id="UP000536624">
    <property type="component" value="Unassembled WGS sequence"/>
</dbReference>
<evidence type="ECO:0000313" key="3">
    <source>
        <dbReference type="Proteomes" id="UP000536624"/>
    </source>
</evidence>
<protein>
    <submittedName>
        <fullName evidence="2">Major facilitator superfamily transporter</fullName>
    </submittedName>
</protein>
<reference evidence="2 3" key="1">
    <citation type="submission" date="2020-02" db="EMBL/GenBank/DDBJ databases">
        <title>Streptomyces malaysiensis DSM14702 (JHCC583434, PFL_A843) Genome sequencing and assembly.</title>
        <authorList>
            <person name="Samborskyy M."/>
        </authorList>
    </citation>
    <scope>NUCLEOTIDE SEQUENCE [LARGE SCALE GENOMIC DNA]</scope>
    <source>
        <strain evidence="2 3">DSM 14702</strain>
    </source>
</reference>
<accession>A0A7X5WWQ3</accession>
<feature type="transmembrane region" description="Helical" evidence="1">
    <location>
        <begin position="41"/>
        <end position="62"/>
    </location>
</feature>
<evidence type="ECO:0000256" key="1">
    <source>
        <dbReference type="SAM" id="Phobius"/>
    </source>
</evidence>
<keyword evidence="1" id="KW-0812">Transmembrane</keyword>
<name>A0A7X5WWQ3_STRMQ</name>
<dbReference type="AlphaFoldDB" id="A0A7X5WWQ3"/>
<keyword evidence="1" id="KW-1133">Transmembrane helix</keyword>